<organism evidence="2 3">
    <name type="scientific">Pantoea wallisii</name>
    <dbReference type="NCBI Taxonomy" id="1076551"/>
    <lineage>
        <taxon>Bacteria</taxon>
        <taxon>Pseudomonadati</taxon>
        <taxon>Pseudomonadota</taxon>
        <taxon>Gammaproteobacteria</taxon>
        <taxon>Enterobacterales</taxon>
        <taxon>Erwiniaceae</taxon>
        <taxon>Pantoea</taxon>
    </lineage>
</organism>
<dbReference type="EMBL" id="MLFS01000042">
    <property type="protein sequence ID" value="ORM72371.1"/>
    <property type="molecule type" value="Genomic_DNA"/>
</dbReference>
<dbReference type="OrthoDB" id="6615134at2"/>
<evidence type="ECO:0000256" key="1">
    <source>
        <dbReference type="SAM" id="MobiDB-lite"/>
    </source>
</evidence>
<feature type="compositionally biased region" description="Polar residues" evidence="1">
    <location>
        <begin position="62"/>
        <end position="71"/>
    </location>
</feature>
<dbReference type="RefSeq" id="WP_128601999.1">
    <property type="nucleotide sequence ID" value="NZ_MLFS01000042.1"/>
</dbReference>
<reference evidence="2 3" key="1">
    <citation type="journal article" date="2017" name="Antonie Van Leeuwenhoek">
        <title>Phylogenomic resolution of the bacterial genus Pantoea and its relationship with Erwinia and Tatumella.</title>
        <authorList>
            <person name="Palmer M."/>
            <person name="Steenkamp E.T."/>
            <person name="Coetzee M.P."/>
            <person name="Chan W.Y."/>
            <person name="van Zyl E."/>
            <person name="De Maayer P."/>
            <person name="Coutinho T.A."/>
            <person name="Blom J."/>
            <person name="Smits T.H."/>
            <person name="Duffy B."/>
            <person name="Venter S.N."/>
        </authorList>
    </citation>
    <scope>NUCLEOTIDE SEQUENCE [LARGE SCALE GENOMIC DNA]</scope>
    <source>
        <strain evidence="2 3">LMG 26277</strain>
    </source>
</reference>
<dbReference type="AlphaFoldDB" id="A0A1X1D783"/>
<feature type="compositionally biased region" description="Low complexity" evidence="1">
    <location>
        <begin position="112"/>
        <end position="122"/>
    </location>
</feature>
<comment type="caution">
    <text evidence="2">The sequence shown here is derived from an EMBL/GenBank/DDBJ whole genome shotgun (WGS) entry which is preliminary data.</text>
</comment>
<evidence type="ECO:0000313" key="3">
    <source>
        <dbReference type="Proteomes" id="UP000193104"/>
    </source>
</evidence>
<keyword evidence="3" id="KW-1185">Reference proteome</keyword>
<feature type="region of interest" description="Disordered" evidence="1">
    <location>
        <begin position="86"/>
        <end position="122"/>
    </location>
</feature>
<dbReference type="Proteomes" id="UP000193104">
    <property type="component" value="Unassembled WGS sequence"/>
</dbReference>
<name>A0A1X1D783_9GAMM</name>
<sequence>MALVKILASNLFAGANFQKLEVGKVYDADSAIAEKWVEQGKAETSKEKGGEKLSFEVATPSAPVSTDTSALQSKLDDALEQLKVAQDAAEAKEKEHADALEAANKRADDAEAALAAATKKDK</sequence>
<feature type="region of interest" description="Disordered" evidence="1">
    <location>
        <begin position="41"/>
        <end position="71"/>
    </location>
</feature>
<dbReference type="STRING" id="1076551.HA48_14530"/>
<feature type="compositionally biased region" description="Basic and acidic residues" evidence="1">
    <location>
        <begin position="41"/>
        <end position="54"/>
    </location>
</feature>
<accession>A0A1X1D783</accession>
<protein>
    <submittedName>
        <fullName evidence="2">Uncharacterized protein</fullName>
    </submittedName>
</protein>
<gene>
    <name evidence="2" type="ORF">HA48_14530</name>
</gene>
<proteinExistence type="predicted"/>
<evidence type="ECO:0000313" key="2">
    <source>
        <dbReference type="EMBL" id="ORM72371.1"/>
    </source>
</evidence>
<feature type="compositionally biased region" description="Basic and acidic residues" evidence="1">
    <location>
        <begin position="89"/>
        <end position="109"/>
    </location>
</feature>